<dbReference type="InterPro" id="IPR036420">
    <property type="entry name" value="BRCT_dom_sf"/>
</dbReference>
<dbReference type="Gene3D" id="3.40.50.10190">
    <property type="entry name" value="BRCT domain"/>
    <property type="match status" value="1"/>
</dbReference>
<evidence type="ECO:0000313" key="2">
    <source>
        <dbReference type="EMBL" id="VDN33106.1"/>
    </source>
</evidence>
<feature type="domain" description="BRCT" evidence="1">
    <location>
        <begin position="1"/>
        <end position="50"/>
    </location>
</feature>
<dbReference type="EMBL" id="UYRV01122162">
    <property type="protein sequence ID" value="VDN33106.1"/>
    <property type="molecule type" value="Genomic_DNA"/>
</dbReference>
<evidence type="ECO:0000313" key="3">
    <source>
        <dbReference type="Proteomes" id="UP000271889"/>
    </source>
</evidence>
<dbReference type="AlphaFoldDB" id="A0A3P7QPX6"/>
<dbReference type="InterPro" id="IPR001357">
    <property type="entry name" value="BRCT_dom"/>
</dbReference>
<name>A0A3P7QPX6_CYLGO</name>
<dbReference type="PROSITE" id="PS50172">
    <property type="entry name" value="BRCT"/>
    <property type="match status" value="1"/>
</dbReference>
<dbReference type="Proteomes" id="UP000271889">
    <property type="component" value="Unassembled WGS sequence"/>
</dbReference>
<reference evidence="2 3" key="1">
    <citation type="submission" date="2018-11" db="EMBL/GenBank/DDBJ databases">
        <authorList>
            <consortium name="Pathogen Informatics"/>
        </authorList>
    </citation>
    <scope>NUCLEOTIDE SEQUENCE [LARGE SCALE GENOMIC DNA]</scope>
</reference>
<evidence type="ECO:0000259" key="1">
    <source>
        <dbReference type="PROSITE" id="PS50172"/>
    </source>
</evidence>
<gene>
    <name evidence="2" type="ORF">CGOC_LOCUS12296</name>
</gene>
<dbReference type="OrthoDB" id="206088at2759"/>
<proteinExistence type="predicted"/>
<protein>
    <recommendedName>
        <fullName evidence="1">BRCT domain-containing protein</fullName>
    </recommendedName>
</protein>
<keyword evidence="3" id="KW-1185">Reference proteome</keyword>
<feature type="non-terminal residue" evidence="2">
    <location>
        <position position="50"/>
    </location>
</feature>
<organism evidence="2 3">
    <name type="scientific">Cylicostephanus goldi</name>
    <name type="common">Nematode worm</name>
    <dbReference type="NCBI Taxonomy" id="71465"/>
    <lineage>
        <taxon>Eukaryota</taxon>
        <taxon>Metazoa</taxon>
        <taxon>Ecdysozoa</taxon>
        <taxon>Nematoda</taxon>
        <taxon>Chromadorea</taxon>
        <taxon>Rhabditida</taxon>
        <taxon>Rhabditina</taxon>
        <taxon>Rhabditomorpha</taxon>
        <taxon>Strongyloidea</taxon>
        <taxon>Strongylidae</taxon>
        <taxon>Cylicostephanus</taxon>
    </lineage>
</organism>
<accession>A0A3P7QPX6</accession>
<sequence length="50" mass="5379">MEILKTFGANVVANPGADMSLVIATTEKHPKTRAQVQAGEVTVLKSKWVL</sequence>